<dbReference type="Proteomes" id="UP001139207">
    <property type="component" value="Unassembled WGS sequence"/>
</dbReference>
<keyword evidence="2" id="KW-1133">Transmembrane helix</keyword>
<comment type="caution">
    <text evidence="3">The sequence shown here is derived from an EMBL/GenBank/DDBJ whole genome shotgun (WGS) entry which is preliminary data.</text>
</comment>
<dbReference type="EMBL" id="JALIEA010000013">
    <property type="protein sequence ID" value="MCJ7858851.1"/>
    <property type="molecule type" value="Genomic_DNA"/>
</dbReference>
<proteinExistence type="predicted"/>
<feature type="region of interest" description="Disordered" evidence="1">
    <location>
        <begin position="1"/>
        <end position="71"/>
    </location>
</feature>
<feature type="compositionally biased region" description="Polar residues" evidence="1">
    <location>
        <begin position="130"/>
        <end position="141"/>
    </location>
</feature>
<protein>
    <submittedName>
        <fullName evidence="3">Uncharacterized protein</fullName>
    </submittedName>
</protein>
<feature type="compositionally biased region" description="Low complexity" evidence="1">
    <location>
        <begin position="108"/>
        <end position="123"/>
    </location>
</feature>
<feature type="transmembrane region" description="Helical" evidence="2">
    <location>
        <begin position="74"/>
        <end position="96"/>
    </location>
</feature>
<feature type="compositionally biased region" description="Acidic residues" evidence="1">
    <location>
        <begin position="1"/>
        <end position="10"/>
    </location>
</feature>
<evidence type="ECO:0000313" key="3">
    <source>
        <dbReference type="EMBL" id="MCJ7858851.1"/>
    </source>
</evidence>
<keyword evidence="4" id="KW-1185">Reference proteome</keyword>
<accession>A0A9X2AZ84</accession>
<reference evidence="3" key="1">
    <citation type="submission" date="2022-04" db="EMBL/GenBank/DDBJ databases">
        <title>Corynebacterium kalidii LD5P10.</title>
        <authorList>
            <person name="Sun J.Q."/>
        </authorList>
    </citation>
    <scope>NUCLEOTIDE SEQUENCE</scope>
    <source>
        <strain evidence="3">LD5P10</strain>
    </source>
</reference>
<keyword evidence="2" id="KW-0812">Transmembrane</keyword>
<feature type="compositionally biased region" description="Pro residues" evidence="1">
    <location>
        <begin position="55"/>
        <end position="71"/>
    </location>
</feature>
<name>A0A9X2AZ84_9CORY</name>
<dbReference type="AlphaFoldDB" id="A0A9X2AZ84"/>
<keyword evidence="2" id="KW-0472">Membrane</keyword>
<gene>
    <name evidence="3" type="ORF">MUN33_09000</name>
</gene>
<sequence>MADNAGDGDNDGYGGWGRRADEDSTRAFRPAPGGGNPYPQWGQAAGGQPDWGQAPTPPTQPAPPQPTPPPGRRAGGVLLVLIPVLIIILVVAVLVWKWDDLFGGSDGSDGATAPTATSQAPTAGAGGEQTTGDAPSETSSAARPDRADLPSGAEPVNAAARNDEPTGNFNSVYKSPPVGGSYTSDDFAQAVRDAFVEAYLDDRETDQTLDVRSPVTGDSYRMTCTDEGSYVHCAGGNNANVYIA</sequence>
<dbReference type="RefSeq" id="WP_244804585.1">
    <property type="nucleotide sequence ID" value="NZ_JALIEA010000013.1"/>
</dbReference>
<evidence type="ECO:0000313" key="4">
    <source>
        <dbReference type="Proteomes" id="UP001139207"/>
    </source>
</evidence>
<organism evidence="3 4">
    <name type="scientific">Corynebacterium kalidii</name>
    <dbReference type="NCBI Taxonomy" id="2931982"/>
    <lineage>
        <taxon>Bacteria</taxon>
        <taxon>Bacillati</taxon>
        <taxon>Actinomycetota</taxon>
        <taxon>Actinomycetes</taxon>
        <taxon>Mycobacteriales</taxon>
        <taxon>Corynebacteriaceae</taxon>
        <taxon>Corynebacterium</taxon>
    </lineage>
</organism>
<evidence type="ECO:0000256" key="1">
    <source>
        <dbReference type="SAM" id="MobiDB-lite"/>
    </source>
</evidence>
<evidence type="ECO:0000256" key="2">
    <source>
        <dbReference type="SAM" id="Phobius"/>
    </source>
</evidence>
<feature type="region of interest" description="Disordered" evidence="1">
    <location>
        <begin position="107"/>
        <end position="174"/>
    </location>
</feature>